<keyword evidence="1" id="KW-0472">Membrane</keyword>
<feature type="transmembrane region" description="Helical" evidence="1">
    <location>
        <begin position="71"/>
        <end position="92"/>
    </location>
</feature>
<name>A0ABS6JLG9_9BACI</name>
<evidence type="ECO:0000256" key="1">
    <source>
        <dbReference type="SAM" id="Phobius"/>
    </source>
</evidence>
<comment type="caution">
    <text evidence="2">The sequence shown here is derived from an EMBL/GenBank/DDBJ whole genome shotgun (WGS) entry which is preliminary data.</text>
</comment>
<sequence>MERKIYYFIGGFFFLFGGFYAVVGLMVNSNPTILVLPILSMGVMGISLGYLSPQFRQNDERSRYIRQKGMVFSIGAIFIYQAIFILLLNFNFITISAIQLISILWTLTTCTVFLSMVIVSKYT</sequence>
<proteinExistence type="predicted"/>
<keyword evidence="3" id="KW-1185">Reference proteome</keyword>
<keyword evidence="1" id="KW-0812">Transmembrane</keyword>
<dbReference type="Proteomes" id="UP000784880">
    <property type="component" value="Unassembled WGS sequence"/>
</dbReference>
<keyword evidence="1" id="KW-1133">Transmembrane helix</keyword>
<organism evidence="2 3">
    <name type="scientific">Evansella tamaricis</name>
    <dbReference type="NCBI Taxonomy" id="2069301"/>
    <lineage>
        <taxon>Bacteria</taxon>
        <taxon>Bacillati</taxon>
        <taxon>Bacillota</taxon>
        <taxon>Bacilli</taxon>
        <taxon>Bacillales</taxon>
        <taxon>Bacillaceae</taxon>
        <taxon>Evansella</taxon>
    </lineage>
</organism>
<feature type="transmembrane region" description="Helical" evidence="1">
    <location>
        <begin position="5"/>
        <end position="27"/>
    </location>
</feature>
<protein>
    <submittedName>
        <fullName evidence="2">Permease</fullName>
    </submittedName>
</protein>
<feature type="transmembrane region" description="Helical" evidence="1">
    <location>
        <begin position="98"/>
        <end position="119"/>
    </location>
</feature>
<evidence type="ECO:0000313" key="2">
    <source>
        <dbReference type="EMBL" id="MBU9714240.1"/>
    </source>
</evidence>
<dbReference type="RefSeq" id="WP_217068636.1">
    <property type="nucleotide sequence ID" value="NZ_JAHQCS010000169.1"/>
</dbReference>
<evidence type="ECO:0000313" key="3">
    <source>
        <dbReference type="Proteomes" id="UP000784880"/>
    </source>
</evidence>
<feature type="transmembrane region" description="Helical" evidence="1">
    <location>
        <begin position="33"/>
        <end position="51"/>
    </location>
</feature>
<reference evidence="2 3" key="1">
    <citation type="submission" date="2021-06" db="EMBL/GenBank/DDBJ databases">
        <title>Bacillus sp. RD4P76, an endophyte from a halophyte.</title>
        <authorList>
            <person name="Sun J.-Q."/>
        </authorList>
    </citation>
    <scope>NUCLEOTIDE SEQUENCE [LARGE SCALE GENOMIC DNA]</scope>
    <source>
        <strain evidence="2 3">CGMCC 1.15917</strain>
    </source>
</reference>
<gene>
    <name evidence="2" type="ORF">KS419_21100</name>
</gene>
<dbReference type="EMBL" id="JAHQCS010000169">
    <property type="protein sequence ID" value="MBU9714240.1"/>
    <property type="molecule type" value="Genomic_DNA"/>
</dbReference>
<accession>A0ABS6JLG9</accession>